<feature type="compositionally biased region" description="Basic and acidic residues" evidence="1">
    <location>
        <begin position="7"/>
        <end position="22"/>
    </location>
</feature>
<feature type="region of interest" description="Disordered" evidence="1">
    <location>
        <begin position="1"/>
        <end position="24"/>
    </location>
</feature>
<protein>
    <submittedName>
        <fullName evidence="2">Uncharacterized protein</fullName>
    </submittedName>
</protein>
<dbReference type="Proteomes" id="UP000019376">
    <property type="component" value="Unassembled WGS sequence"/>
</dbReference>
<dbReference type="AlphaFoldDB" id="S7ZRM4"/>
<evidence type="ECO:0000313" key="3">
    <source>
        <dbReference type="Proteomes" id="UP000019376"/>
    </source>
</evidence>
<dbReference type="HOGENOM" id="CLU_2441572_0_0_1"/>
<sequence>MEPGLWRSDDHFAHDGSRRSHDFNPLVSGTELWEELNAAGDIRPTKAPRGLQGKARNKARGFRGRQSKAQTSCADEDLSDASKIQRIIHT</sequence>
<gene>
    <name evidence="2" type="ORF">PDE_08317</name>
</gene>
<proteinExistence type="predicted"/>
<feature type="compositionally biased region" description="Basic residues" evidence="1">
    <location>
        <begin position="55"/>
        <end position="66"/>
    </location>
</feature>
<evidence type="ECO:0000313" key="2">
    <source>
        <dbReference type="EMBL" id="EPS33355.1"/>
    </source>
</evidence>
<keyword evidence="3" id="KW-1185">Reference proteome</keyword>
<organism evidence="2 3">
    <name type="scientific">Penicillium oxalicum (strain 114-2 / CGMCC 5302)</name>
    <name type="common">Penicillium decumbens</name>
    <dbReference type="NCBI Taxonomy" id="933388"/>
    <lineage>
        <taxon>Eukaryota</taxon>
        <taxon>Fungi</taxon>
        <taxon>Dikarya</taxon>
        <taxon>Ascomycota</taxon>
        <taxon>Pezizomycotina</taxon>
        <taxon>Eurotiomycetes</taxon>
        <taxon>Eurotiomycetidae</taxon>
        <taxon>Eurotiales</taxon>
        <taxon>Aspergillaceae</taxon>
        <taxon>Penicillium</taxon>
    </lineage>
</organism>
<name>S7ZRM4_PENO1</name>
<evidence type="ECO:0000256" key="1">
    <source>
        <dbReference type="SAM" id="MobiDB-lite"/>
    </source>
</evidence>
<dbReference type="EMBL" id="KB644415">
    <property type="protein sequence ID" value="EPS33355.1"/>
    <property type="molecule type" value="Genomic_DNA"/>
</dbReference>
<feature type="region of interest" description="Disordered" evidence="1">
    <location>
        <begin position="40"/>
        <end position="74"/>
    </location>
</feature>
<reference evidence="2 3" key="1">
    <citation type="journal article" date="2013" name="PLoS ONE">
        <title>Genomic and secretomic analyses reveal unique features of the lignocellulolytic enzyme system of Penicillium decumbens.</title>
        <authorList>
            <person name="Liu G."/>
            <person name="Zhang L."/>
            <person name="Wei X."/>
            <person name="Zou G."/>
            <person name="Qin Y."/>
            <person name="Ma L."/>
            <person name="Li J."/>
            <person name="Zheng H."/>
            <person name="Wang S."/>
            <person name="Wang C."/>
            <person name="Xun L."/>
            <person name="Zhao G.-P."/>
            <person name="Zhou Z."/>
            <person name="Qu Y."/>
        </authorList>
    </citation>
    <scope>NUCLEOTIDE SEQUENCE [LARGE SCALE GENOMIC DNA]</scope>
    <source>
        <strain evidence="3">114-2 / CGMCC 5302</strain>
    </source>
</reference>
<accession>S7ZRM4</accession>